<reference evidence="1" key="1">
    <citation type="journal article" date="2015" name="Nature">
        <title>Complex archaea that bridge the gap between prokaryotes and eukaryotes.</title>
        <authorList>
            <person name="Spang A."/>
            <person name="Saw J.H."/>
            <person name="Jorgensen S.L."/>
            <person name="Zaremba-Niedzwiedzka K."/>
            <person name="Martijn J."/>
            <person name="Lind A.E."/>
            <person name="van Eijk R."/>
            <person name="Schleper C."/>
            <person name="Guy L."/>
            <person name="Ettema T.J."/>
        </authorList>
    </citation>
    <scope>NUCLEOTIDE SEQUENCE</scope>
</reference>
<accession>A0A0F9L5N3</accession>
<comment type="caution">
    <text evidence="1">The sequence shown here is derived from an EMBL/GenBank/DDBJ whole genome shotgun (WGS) entry which is preliminary data.</text>
</comment>
<proteinExistence type="predicted"/>
<protein>
    <submittedName>
        <fullName evidence="1">Uncharacterized protein</fullName>
    </submittedName>
</protein>
<dbReference type="EMBL" id="LAZR01007842">
    <property type="protein sequence ID" value="KKM82576.1"/>
    <property type="molecule type" value="Genomic_DNA"/>
</dbReference>
<organism evidence="1">
    <name type="scientific">marine sediment metagenome</name>
    <dbReference type="NCBI Taxonomy" id="412755"/>
    <lineage>
        <taxon>unclassified sequences</taxon>
        <taxon>metagenomes</taxon>
        <taxon>ecological metagenomes</taxon>
    </lineage>
</organism>
<dbReference type="AlphaFoldDB" id="A0A0F9L5N3"/>
<gene>
    <name evidence="1" type="ORF">LCGC14_1318230</name>
</gene>
<sequence>MVFVFKNPAILMPLVYTNKKIIEKFFSIIQQRVNFSVPLNAISFLLGRHYSPL</sequence>
<evidence type="ECO:0000313" key="1">
    <source>
        <dbReference type="EMBL" id="KKM82576.1"/>
    </source>
</evidence>
<name>A0A0F9L5N3_9ZZZZ</name>